<sequence>MDYEAIIKEKFPNCNVEVIQPDFLEMDMLIEYITDDIIVYRPHSIMVYRHMIRFLMNVGERGKIYYLEGFTDDDLKSIHAGLLKFTYGRDISINLFKNANPDRDVLGL</sequence>
<name>A0A8T3VAL2_9EURY</name>
<dbReference type="EMBL" id="SUTK01000022">
    <property type="protein sequence ID" value="MBE6501949.1"/>
    <property type="molecule type" value="Genomic_DNA"/>
</dbReference>
<evidence type="ECO:0000313" key="1">
    <source>
        <dbReference type="EMBL" id="MBE6501949.1"/>
    </source>
</evidence>
<proteinExistence type="predicted"/>
<dbReference type="RefSeq" id="WP_303739044.1">
    <property type="nucleotide sequence ID" value="NZ_SUTK01000022.1"/>
</dbReference>
<accession>A0A8T3VAL2</accession>
<protein>
    <submittedName>
        <fullName evidence="1">Uncharacterized protein</fullName>
    </submittedName>
</protein>
<dbReference type="Proteomes" id="UP000783037">
    <property type="component" value="Unassembled WGS sequence"/>
</dbReference>
<reference evidence="1" key="1">
    <citation type="submission" date="2019-04" db="EMBL/GenBank/DDBJ databases">
        <title>Evolution of Biomass-Degrading Anaerobic Consortia Revealed by Metagenomics.</title>
        <authorList>
            <person name="Peng X."/>
        </authorList>
    </citation>
    <scope>NUCLEOTIDE SEQUENCE</scope>
    <source>
        <strain evidence="1">SIG18</strain>
    </source>
</reference>
<evidence type="ECO:0000313" key="2">
    <source>
        <dbReference type="Proteomes" id="UP000783037"/>
    </source>
</evidence>
<comment type="caution">
    <text evidence="1">The sequence shown here is derived from an EMBL/GenBank/DDBJ whole genome shotgun (WGS) entry which is preliminary data.</text>
</comment>
<gene>
    <name evidence="1" type="ORF">E7Z79_05850</name>
</gene>
<organism evidence="1 2">
    <name type="scientific">Methanobrevibacter thaueri</name>
    <dbReference type="NCBI Taxonomy" id="190975"/>
    <lineage>
        <taxon>Archaea</taxon>
        <taxon>Methanobacteriati</taxon>
        <taxon>Methanobacteriota</taxon>
        <taxon>Methanomada group</taxon>
        <taxon>Methanobacteria</taxon>
        <taxon>Methanobacteriales</taxon>
        <taxon>Methanobacteriaceae</taxon>
        <taxon>Methanobrevibacter</taxon>
    </lineage>
</organism>
<dbReference type="AlphaFoldDB" id="A0A8T3VAL2"/>